<feature type="compositionally biased region" description="Basic residues" evidence="1">
    <location>
        <begin position="105"/>
        <end position="120"/>
    </location>
</feature>
<evidence type="ECO:0008006" key="5">
    <source>
        <dbReference type="Google" id="ProtNLM"/>
    </source>
</evidence>
<feature type="region of interest" description="Disordered" evidence="1">
    <location>
        <begin position="104"/>
        <end position="153"/>
    </location>
</feature>
<sequence>MASEGASHAPVRYPEGTSDRFRLQVKFIAKETASQLNSILAAKDGKVNAQLLDSASQARLMWEELKIPIGHERDLVAYLCEREQSAKGMLSVLPLSHFEEENNRRDRRRSVSTSRLRRGLQSHARDRSHTDAETENLIHWHTEDEEDETENGKAAVEETSAIVLWWRSWSRLRGFLCVLCLCFLFIYGVGALGRRYGLSLSDESDV</sequence>
<proteinExistence type="predicted"/>
<reference evidence="3 4" key="1">
    <citation type="submission" date="2020-08" db="EMBL/GenBank/DDBJ databases">
        <authorList>
            <person name="Newling K."/>
            <person name="Davey J."/>
            <person name="Forrester S."/>
        </authorList>
    </citation>
    <scope>NUCLEOTIDE SEQUENCE [LARGE SCALE GENOMIC DNA]</scope>
    <source>
        <strain evidence="4">Crithidia deanei Carvalho (ATCC PRA-265)</strain>
    </source>
</reference>
<accession>A0A7G2CP46</accession>
<organism evidence="3 4">
    <name type="scientific">Angomonas deanei</name>
    <dbReference type="NCBI Taxonomy" id="59799"/>
    <lineage>
        <taxon>Eukaryota</taxon>
        <taxon>Discoba</taxon>
        <taxon>Euglenozoa</taxon>
        <taxon>Kinetoplastea</taxon>
        <taxon>Metakinetoplastina</taxon>
        <taxon>Trypanosomatida</taxon>
        <taxon>Trypanosomatidae</taxon>
        <taxon>Strigomonadinae</taxon>
        <taxon>Angomonas</taxon>
    </lineage>
</organism>
<name>A0A7G2CP46_9TRYP</name>
<keyword evidence="2" id="KW-0472">Membrane</keyword>
<dbReference type="EMBL" id="LR877166">
    <property type="protein sequence ID" value="CAD2221628.1"/>
    <property type="molecule type" value="Genomic_DNA"/>
</dbReference>
<dbReference type="AlphaFoldDB" id="A0A7G2CP46"/>
<keyword evidence="2" id="KW-0812">Transmembrane</keyword>
<dbReference type="VEuPathDB" id="TriTrypDB:ADEAN_000916000"/>
<keyword evidence="4" id="KW-1185">Reference proteome</keyword>
<gene>
    <name evidence="3" type="ORF">ADEAN_000916000</name>
</gene>
<evidence type="ECO:0000313" key="4">
    <source>
        <dbReference type="Proteomes" id="UP000515908"/>
    </source>
</evidence>
<evidence type="ECO:0000256" key="2">
    <source>
        <dbReference type="SAM" id="Phobius"/>
    </source>
</evidence>
<feature type="transmembrane region" description="Helical" evidence="2">
    <location>
        <begin position="174"/>
        <end position="193"/>
    </location>
</feature>
<dbReference type="Proteomes" id="UP000515908">
    <property type="component" value="Chromosome 22"/>
</dbReference>
<evidence type="ECO:0000256" key="1">
    <source>
        <dbReference type="SAM" id="MobiDB-lite"/>
    </source>
</evidence>
<evidence type="ECO:0000313" key="3">
    <source>
        <dbReference type="EMBL" id="CAD2221628.1"/>
    </source>
</evidence>
<protein>
    <recommendedName>
        <fullName evidence="5">Transmembrane protein</fullName>
    </recommendedName>
</protein>
<feature type="compositionally biased region" description="Basic and acidic residues" evidence="1">
    <location>
        <begin position="123"/>
        <end position="142"/>
    </location>
</feature>
<keyword evidence="2" id="KW-1133">Transmembrane helix</keyword>